<accession>A0AAP0BIN4</accession>
<dbReference type="PANTHER" id="PTHR11732">
    <property type="entry name" value="ALDO/KETO REDUCTASE"/>
    <property type="match status" value="1"/>
</dbReference>
<proteinExistence type="predicted"/>
<sequence length="91" mass="9895">MRGKGPTTENYFVLNSGAKIPAIGLGTWQSIGDIFIVAVTTSLKIGYDHIDCAHLYGNEIEVGKALAEAFDGGIRREDYYISLLYKPSGEP</sequence>
<dbReference type="SUPFAM" id="SSF51430">
    <property type="entry name" value="NAD(P)-linked oxidoreductase"/>
    <property type="match status" value="1"/>
</dbReference>
<dbReference type="Gene3D" id="3.20.20.100">
    <property type="entry name" value="NADP-dependent oxidoreductase domain"/>
    <property type="match status" value="1"/>
</dbReference>
<name>A0AAP0BIN4_9ASPA</name>
<evidence type="ECO:0000313" key="2">
    <source>
        <dbReference type="Proteomes" id="UP001418222"/>
    </source>
</evidence>
<comment type="caution">
    <text evidence="1">The sequence shown here is derived from an EMBL/GenBank/DDBJ whole genome shotgun (WGS) entry which is preliminary data.</text>
</comment>
<dbReference type="InterPro" id="IPR020471">
    <property type="entry name" value="AKR"/>
</dbReference>
<dbReference type="EMBL" id="JBBWWQ010000009">
    <property type="protein sequence ID" value="KAK8938495.1"/>
    <property type="molecule type" value="Genomic_DNA"/>
</dbReference>
<organism evidence="1 2">
    <name type="scientific">Platanthera zijinensis</name>
    <dbReference type="NCBI Taxonomy" id="2320716"/>
    <lineage>
        <taxon>Eukaryota</taxon>
        <taxon>Viridiplantae</taxon>
        <taxon>Streptophyta</taxon>
        <taxon>Embryophyta</taxon>
        <taxon>Tracheophyta</taxon>
        <taxon>Spermatophyta</taxon>
        <taxon>Magnoliopsida</taxon>
        <taxon>Liliopsida</taxon>
        <taxon>Asparagales</taxon>
        <taxon>Orchidaceae</taxon>
        <taxon>Orchidoideae</taxon>
        <taxon>Orchideae</taxon>
        <taxon>Orchidinae</taxon>
        <taxon>Platanthera</taxon>
    </lineage>
</organism>
<dbReference type="AlphaFoldDB" id="A0AAP0BIN4"/>
<keyword evidence="2" id="KW-1185">Reference proteome</keyword>
<dbReference type="GO" id="GO:0016491">
    <property type="term" value="F:oxidoreductase activity"/>
    <property type="evidence" value="ECO:0007669"/>
    <property type="project" value="InterPro"/>
</dbReference>
<gene>
    <name evidence="1" type="primary">AKR4C11</name>
    <name evidence="1" type="ORF">KSP39_PZI011568</name>
</gene>
<protein>
    <submittedName>
        <fullName evidence="1">Aldo-keto reductase family 4 member C11</fullName>
    </submittedName>
</protein>
<evidence type="ECO:0000313" key="1">
    <source>
        <dbReference type="EMBL" id="KAK8938495.1"/>
    </source>
</evidence>
<dbReference type="Proteomes" id="UP001418222">
    <property type="component" value="Unassembled WGS sequence"/>
</dbReference>
<reference evidence="1 2" key="1">
    <citation type="journal article" date="2022" name="Nat. Plants">
        <title>Genomes of leafy and leafless Platanthera orchids illuminate the evolution of mycoheterotrophy.</title>
        <authorList>
            <person name="Li M.H."/>
            <person name="Liu K.W."/>
            <person name="Li Z."/>
            <person name="Lu H.C."/>
            <person name="Ye Q.L."/>
            <person name="Zhang D."/>
            <person name="Wang J.Y."/>
            <person name="Li Y.F."/>
            <person name="Zhong Z.M."/>
            <person name="Liu X."/>
            <person name="Yu X."/>
            <person name="Liu D.K."/>
            <person name="Tu X.D."/>
            <person name="Liu B."/>
            <person name="Hao Y."/>
            <person name="Liao X.Y."/>
            <person name="Jiang Y.T."/>
            <person name="Sun W.H."/>
            <person name="Chen J."/>
            <person name="Chen Y.Q."/>
            <person name="Ai Y."/>
            <person name="Zhai J.W."/>
            <person name="Wu S.S."/>
            <person name="Zhou Z."/>
            <person name="Hsiao Y.Y."/>
            <person name="Wu W.L."/>
            <person name="Chen Y.Y."/>
            <person name="Lin Y.F."/>
            <person name="Hsu J.L."/>
            <person name="Li C.Y."/>
            <person name="Wang Z.W."/>
            <person name="Zhao X."/>
            <person name="Zhong W.Y."/>
            <person name="Ma X.K."/>
            <person name="Ma L."/>
            <person name="Huang J."/>
            <person name="Chen G.Z."/>
            <person name="Huang M.Z."/>
            <person name="Huang L."/>
            <person name="Peng D.H."/>
            <person name="Luo Y.B."/>
            <person name="Zou S.Q."/>
            <person name="Chen S.P."/>
            <person name="Lan S."/>
            <person name="Tsai W.C."/>
            <person name="Van de Peer Y."/>
            <person name="Liu Z.J."/>
        </authorList>
    </citation>
    <scope>NUCLEOTIDE SEQUENCE [LARGE SCALE GENOMIC DNA]</scope>
    <source>
        <strain evidence="1">Lor287</strain>
    </source>
</reference>
<dbReference type="InterPro" id="IPR036812">
    <property type="entry name" value="NAD(P)_OxRdtase_dom_sf"/>
</dbReference>